<evidence type="ECO:0000313" key="2">
    <source>
        <dbReference type="Proteomes" id="UP000074108"/>
    </source>
</evidence>
<dbReference type="PATRIC" id="fig|1150625.3.peg.1762"/>
<evidence type="ECO:0000313" key="1">
    <source>
        <dbReference type="EMBL" id="KUP06521.1"/>
    </source>
</evidence>
<protein>
    <submittedName>
        <fullName evidence="1">Uncharacterized protein</fullName>
    </submittedName>
</protein>
<comment type="caution">
    <text evidence="1">The sequence shown here is derived from an EMBL/GenBank/DDBJ whole genome shotgun (WGS) entry which is preliminary data.</text>
</comment>
<dbReference type="AlphaFoldDB" id="A0A147K8I3"/>
<sequence length="97" mass="11356">MYLKMIFISGKIQLKMNFILIWTLNLMNGWCSYGVGTRWSDNCYICGSSPLCFYKYPIELTKYFLLDLRLTMGSFLLYFHGKMKGVPNIELKGNKDD</sequence>
<organism evidence="1 2">
    <name type="scientific">Bacillus coahuilensis p1.1.43</name>
    <dbReference type="NCBI Taxonomy" id="1150625"/>
    <lineage>
        <taxon>Bacteria</taxon>
        <taxon>Bacillati</taxon>
        <taxon>Bacillota</taxon>
        <taxon>Bacilli</taxon>
        <taxon>Bacillales</taxon>
        <taxon>Bacillaceae</taxon>
        <taxon>Bacillus</taxon>
    </lineage>
</organism>
<gene>
    <name evidence="1" type="ORF">Q75_08330</name>
</gene>
<name>A0A147K8I3_9BACI</name>
<dbReference type="Proteomes" id="UP000074108">
    <property type="component" value="Unassembled WGS sequence"/>
</dbReference>
<accession>A0A147K8I3</accession>
<keyword evidence="2" id="KW-1185">Reference proteome</keyword>
<reference evidence="1 2" key="1">
    <citation type="journal article" date="2016" name="Front. Microbiol.">
        <title>Microevolution Analysis of Bacillus coahuilensis Unveils Differences in Phosphorus Acquisition Strategies and Their Regulation.</title>
        <authorList>
            <person name="Gomez-Lunar Z."/>
            <person name="Hernandez-Gonzalez I."/>
            <person name="Rodriguez-Torres M.D."/>
            <person name="Souza V."/>
            <person name="Olmedo-Alvarez G."/>
        </authorList>
    </citation>
    <scope>NUCLEOTIDE SEQUENCE [LARGE SCALE GENOMIC DNA]</scope>
    <source>
        <strain evidence="2">p1.1.43</strain>
    </source>
</reference>
<dbReference type="STRING" id="1150625.Q75_08330"/>
<proteinExistence type="predicted"/>
<dbReference type="EMBL" id="LDYG01000028">
    <property type="protein sequence ID" value="KUP06521.1"/>
    <property type="molecule type" value="Genomic_DNA"/>
</dbReference>